<dbReference type="InterPro" id="IPR003675">
    <property type="entry name" value="Rce1/LyrA-like_dom"/>
</dbReference>
<keyword evidence="1" id="KW-0812">Transmembrane</keyword>
<dbReference type="Pfam" id="PF02517">
    <property type="entry name" value="Rce1-like"/>
    <property type="match status" value="1"/>
</dbReference>
<evidence type="ECO:0000313" key="4">
    <source>
        <dbReference type="Proteomes" id="UP000275356"/>
    </source>
</evidence>
<protein>
    <recommendedName>
        <fullName evidence="2">CAAX prenyl protease 2/Lysostaphin resistance protein A-like domain-containing protein</fullName>
    </recommendedName>
</protein>
<gene>
    <name evidence="3" type="ORF">EDD28_2568</name>
</gene>
<dbReference type="GO" id="GO:0004175">
    <property type="term" value="F:endopeptidase activity"/>
    <property type="evidence" value="ECO:0007669"/>
    <property type="project" value="UniProtKB-ARBA"/>
</dbReference>
<organism evidence="3 4">
    <name type="scientific">Salana multivorans</name>
    <dbReference type="NCBI Taxonomy" id="120377"/>
    <lineage>
        <taxon>Bacteria</taxon>
        <taxon>Bacillati</taxon>
        <taxon>Actinomycetota</taxon>
        <taxon>Actinomycetes</taxon>
        <taxon>Micrococcales</taxon>
        <taxon>Beutenbergiaceae</taxon>
        <taxon>Salana</taxon>
    </lineage>
</organism>
<dbReference type="Proteomes" id="UP000275356">
    <property type="component" value="Unassembled WGS sequence"/>
</dbReference>
<feature type="transmembrane region" description="Helical" evidence="1">
    <location>
        <begin position="214"/>
        <end position="236"/>
    </location>
</feature>
<dbReference type="AlphaFoldDB" id="A0A3N2D051"/>
<dbReference type="EMBL" id="RKHQ01000002">
    <property type="protein sequence ID" value="ROR93160.1"/>
    <property type="molecule type" value="Genomic_DNA"/>
</dbReference>
<feature type="transmembrane region" description="Helical" evidence="1">
    <location>
        <begin position="103"/>
        <end position="124"/>
    </location>
</feature>
<feature type="domain" description="CAAX prenyl protease 2/Lysostaphin resistance protein A-like" evidence="2">
    <location>
        <begin position="141"/>
        <end position="225"/>
    </location>
</feature>
<evidence type="ECO:0000313" key="3">
    <source>
        <dbReference type="EMBL" id="ROR93160.1"/>
    </source>
</evidence>
<name>A0A3N2D051_9MICO</name>
<dbReference type="RefSeq" id="WP_123740159.1">
    <property type="nucleotide sequence ID" value="NZ_RKHQ01000002.1"/>
</dbReference>
<reference evidence="3 4" key="1">
    <citation type="submission" date="2018-11" db="EMBL/GenBank/DDBJ databases">
        <title>Sequencing the genomes of 1000 actinobacteria strains.</title>
        <authorList>
            <person name="Klenk H.-P."/>
        </authorList>
    </citation>
    <scope>NUCLEOTIDE SEQUENCE [LARGE SCALE GENOMIC DNA]</scope>
    <source>
        <strain evidence="3 4">DSM 13521</strain>
    </source>
</reference>
<feature type="transmembrane region" description="Helical" evidence="1">
    <location>
        <begin position="60"/>
        <end position="82"/>
    </location>
</feature>
<accession>A0A3N2D051</accession>
<proteinExistence type="predicted"/>
<comment type="caution">
    <text evidence="3">The sequence shown here is derived from an EMBL/GenBank/DDBJ whole genome shotgun (WGS) entry which is preliminary data.</text>
</comment>
<keyword evidence="1" id="KW-1133">Transmembrane helix</keyword>
<evidence type="ECO:0000256" key="1">
    <source>
        <dbReference type="SAM" id="Phobius"/>
    </source>
</evidence>
<keyword evidence="1" id="KW-0472">Membrane</keyword>
<sequence>MAGPLAELRRFVDAALVTPVPRPALADASPVRRRVVVVLTLLAGATVMAWALRIAPGDRLFYPATLLLAAVWLVGAFASGPLHRGRARTRSGGADGRAVVQSLALAALLHAVFLAGALVVARIPGLRAGVEELLDHARFGAIGIVLVITVLNGVAEEVFFRGALFAALPDRHAVLVSVVAYTLAVVPTGIPLLVLAAAILGLVTGLQRRVTGGVLGPIVTHVCWSSGMLFLLPPVLSLGG</sequence>
<feature type="transmembrane region" description="Helical" evidence="1">
    <location>
        <begin position="35"/>
        <end position="54"/>
    </location>
</feature>
<evidence type="ECO:0000259" key="2">
    <source>
        <dbReference type="Pfam" id="PF02517"/>
    </source>
</evidence>
<feature type="transmembrane region" description="Helical" evidence="1">
    <location>
        <begin position="174"/>
        <end position="202"/>
    </location>
</feature>
<feature type="transmembrane region" description="Helical" evidence="1">
    <location>
        <begin position="136"/>
        <end position="154"/>
    </location>
</feature>
<keyword evidence="4" id="KW-1185">Reference proteome</keyword>
<dbReference type="GO" id="GO:0080120">
    <property type="term" value="P:CAAX-box protein maturation"/>
    <property type="evidence" value="ECO:0007669"/>
    <property type="project" value="UniProtKB-ARBA"/>
</dbReference>
<dbReference type="OrthoDB" id="4407663at2"/>